<sequence length="66" mass="7413">MVWQVCQLHDCGLGDDIVCIHGYCRMDHILLRDSTCEFKAVMSIGLDMRDEAHIAINELPIGHSVS</sequence>
<comment type="caution">
    <text evidence="1">The sequence shown here is derived from an EMBL/GenBank/DDBJ whole genome shotgun (WGS) entry which is preliminary data.</text>
</comment>
<accession>A0A7J6UTP4</accession>
<organism evidence="1 2">
    <name type="scientific">Thalictrum thalictroides</name>
    <name type="common">Rue-anemone</name>
    <name type="synonym">Anemone thalictroides</name>
    <dbReference type="NCBI Taxonomy" id="46969"/>
    <lineage>
        <taxon>Eukaryota</taxon>
        <taxon>Viridiplantae</taxon>
        <taxon>Streptophyta</taxon>
        <taxon>Embryophyta</taxon>
        <taxon>Tracheophyta</taxon>
        <taxon>Spermatophyta</taxon>
        <taxon>Magnoliopsida</taxon>
        <taxon>Ranunculales</taxon>
        <taxon>Ranunculaceae</taxon>
        <taxon>Thalictroideae</taxon>
        <taxon>Thalictrum</taxon>
    </lineage>
</organism>
<dbReference type="AlphaFoldDB" id="A0A7J6UTP4"/>
<protein>
    <submittedName>
        <fullName evidence="1">Uncharacterized protein</fullName>
    </submittedName>
</protein>
<dbReference type="EMBL" id="JABWDY010043374">
    <property type="protein sequence ID" value="KAF5175974.1"/>
    <property type="molecule type" value="Genomic_DNA"/>
</dbReference>
<proteinExistence type="predicted"/>
<keyword evidence="2" id="KW-1185">Reference proteome</keyword>
<reference evidence="1 2" key="1">
    <citation type="submission" date="2020-06" db="EMBL/GenBank/DDBJ databases">
        <title>Transcriptomic and genomic resources for Thalictrum thalictroides and T. hernandezii: Facilitating candidate gene discovery in an emerging model plant lineage.</title>
        <authorList>
            <person name="Arias T."/>
            <person name="Riano-Pachon D.M."/>
            <person name="Di Stilio V.S."/>
        </authorList>
    </citation>
    <scope>NUCLEOTIDE SEQUENCE [LARGE SCALE GENOMIC DNA]</scope>
    <source>
        <strain evidence="2">cv. WT478/WT964</strain>
        <tissue evidence="1">Leaves</tissue>
    </source>
</reference>
<evidence type="ECO:0000313" key="1">
    <source>
        <dbReference type="EMBL" id="KAF5175974.1"/>
    </source>
</evidence>
<name>A0A7J6UTP4_THATH</name>
<dbReference type="Proteomes" id="UP000554482">
    <property type="component" value="Unassembled WGS sequence"/>
</dbReference>
<evidence type="ECO:0000313" key="2">
    <source>
        <dbReference type="Proteomes" id="UP000554482"/>
    </source>
</evidence>
<gene>
    <name evidence="1" type="ORF">FRX31_034436</name>
</gene>